<keyword evidence="13" id="KW-1015">Disulfide bond</keyword>
<proteinExistence type="inferred from homology"/>
<reference evidence="22 23" key="1">
    <citation type="journal article" date="2017" name="Curr. Biol.">
        <title>Genome architecture and evolution of a unichromosomal asexual nematode.</title>
        <authorList>
            <person name="Fradin H."/>
            <person name="Zegar C."/>
            <person name="Gutwein M."/>
            <person name="Lucas J."/>
            <person name="Kovtun M."/>
            <person name="Corcoran D."/>
            <person name="Baugh L.R."/>
            <person name="Kiontke K."/>
            <person name="Gunsalus K."/>
            <person name="Fitch D.H."/>
            <person name="Piano F."/>
        </authorList>
    </citation>
    <scope>NUCLEOTIDE SEQUENCE [LARGE SCALE GENOMIC DNA]</scope>
    <source>
        <strain evidence="22">PF1309</strain>
    </source>
</reference>
<comment type="caution">
    <text evidence="22">The sequence shown here is derived from an EMBL/GenBank/DDBJ whole genome shotgun (WGS) entry which is preliminary data.</text>
</comment>
<evidence type="ECO:0000313" key="23">
    <source>
        <dbReference type="Proteomes" id="UP000218231"/>
    </source>
</evidence>
<dbReference type="GO" id="GO:0016020">
    <property type="term" value="C:membrane"/>
    <property type="evidence" value="ECO:0007669"/>
    <property type="project" value="GOC"/>
</dbReference>
<evidence type="ECO:0000256" key="14">
    <source>
        <dbReference type="ARBA" id="ARBA00023180"/>
    </source>
</evidence>
<dbReference type="Proteomes" id="UP000218231">
    <property type="component" value="Unassembled WGS sequence"/>
</dbReference>
<evidence type="ECO:0000256" key="13">
    <source>
        <dbReference type="ARBA" id="ARBA00023157"/>
    </source>
</evidence>
<dbReference type="GO" id="GO:0017064">
    <property type="term" value="F:fatty acid amide hydrolase activity"/>
    <property type="evidence" value="ECO:0007669"/>
    <property type="project" value="InterPro"/>
</dbReference>
<feature type="chain" id="PRO_5013285374" description="Acid ceramidase" evidence="19">
    <location>
        <begin position="20"/>
        <end position="391"/>
    </location>
</feature>
<comment type="subcellular location">
    <subcellularLocation>
        <location evidence="1">Lysosome</location>
    </subcellularLocation>
    <subcellularLocation>
        <location evidence="2">Secreted</location>
    </subcellularLocation>
</comment>
<comment type="pathway">
    <text evidence="3">Lipid metabolism; sphingolipid metabolism.</text>
</comment>
<dbReference type="Gene3D" id="3.60.60.10">
    <property type="entry name" value="Penicillin V Acylase, Chain A"/>
    <property type="match status" value="1"/>
</dbReference>
<evidence type="ECO:0000256" key="18">
    <source>
        <dbReference type="PIRSR" id="PIRSR017632-1"/>
    </source>
</evidence>
<comment type="similarity">
    <text evidence="5 17">Belongs to the acid ceramidase family.</text>
</comment>
<dbReference type="PIRSF" id="PIRSF017632">
    <property type="entry name" value="Acid_ceramidase-like"/>
    <property type="match status" value="1"/>
</dbReference>
<evidence type="ECO:0000256" key="2">
    <source>
        <dbReference type="ARBA" id="ARBA00004613"/>
    </source>
</evidence>
<feature type="domain" description="Choloylglycine hydrolase/NAAA C-terminal" evidence="20">
    <location>
        <begin position="139"/>
        <end position="295"/>
    </location>
</feature>
<feature type="signal peptide" evidence="19">
    <location>
        <begin position="1"/>
        <end position="19"/>
    </location>
</feature>
<keyword evidence="10" id="KW-0746">Sphingolipid metabolism</keyword>
<feature type="active site" description="Nucleophile" evidence="18">
    <location>
        <position position="139"/>
    </location>
</feature>
<evidence type="ECO:0000256" key="11">
    <source>
        <dbReference type="ARBA" id="ARBA00023098"/>
    </source>
</evidence>
<dbReference type="Pfam" id="PF15508">
    <property type="entry name" value="NAAA-beta"/>
    <property type="match status" value="1"/>
</dbReference>
<accession>A0A2A2JUI2</accession>
<feature type="domain" description="Acid ceramidase N-terminal" evidence="21">
    <location>
        <begin position="45"/>
        <end position="83"/>
    </location>
</feature>
<evidence type="ECO:0000256" key="12">
    <source>
        <dbReference type="ARBA" id="ARBA00023145"/>
    </source>
</evidence>
<dbReference type="GO" id="GO:0005576">
    <property type="term" value="C:extracellular region"/>
    <property type="evidence" value="ECO:0007669"/>
    <property type="project" value="UniProtKB-SubCell"/>
</dbReference>
<sequence>MPRMFICFAILSSLGLIQAEDPMGIYAAKCLVGEPEVYDPSDMSVPWYNINLDLEPTERWKDVARSHGPQILAALDTVRMMLYLIDVHIYDMLVSLAEKGMPYVPYPYRDEIYGIAEASGVSVGEVALLNMFYEISKGCTSIVAQDPNGKIYHARNQDFGFLFYWNITEKTWQQTIALKELVINVNFLRQGQIVYKATTFAGLAGILTGLKPHAFTISTNSRGGGIASNLYNFFYRGINDMAFVLFADRDVMEKCNNYAEAIDYLSNTPIMAPAYFIVGGRQPGEGAVISRSPNETVHIDVIDTSKPDGFFVLQTNYDWDKPTIYFDDRRTPGNDCMKKLTTYGVSHAGLYQVLSSKPNLNKVTVYTAVMQVDEPTLKAFVRDCPDPCWMV</sequence>
<dbReference type="InterPro" id="IPR029130">
    <property type="entry name" value="Acid_ceramidase_N"/>
</dbReference>
<evidence type="ECO:0000256" key="10">
    <source>
        <dbReference type="ARBA" id="ARBA00022919"/>
    </source>
</evidence>
<evidence type="ECO:0000256" key="16">
    <source>
        <dbReference type="ARBA" id="ARBA00040588"/>
    </source>
</evidence>
<dbReference type="OrthoDB" id="5273684at2759"/>
<evidence type="ECO:0000259" key="20">
    <source>
        <dbReference type="Pfam" id="PF02275"/>
    </source>
</evidence>
<dbReference type="GO" id="GO:0017040">
    <property type="term" value="F:N-acylsphingosine amidohydrolase activity"/>
    <property type="evidence" value="ECO:0007669"/>
    <property type="project" value="UniProtKB-EC"/>
</dbReference>
<dbReference type="InterPro" id="IPR029132">
    <property type="entry name" value="CBAH/NAAA_C"/>
</dbReference>
<dbReference type="PANTHER" id="PTHR28583:SF1">
    <property type="entry name" value="ACID CERAMIDASE"/>
    <property type="match status" value="1"/>
</dbReference>
<dbReference type="EMBL" id="LIAE01010213">
    <property type="protein sequence ID" value="PAV65317.1"/>
    <property type="molecule type" value="Genomic_DNA"/>
</dbReference>
<evidence type="ECO:0000313" key="22">
    <source>
        <dbReference type="EMBL" id="PAV65317.1"/>
    </source>
</evidence>
<evidence type="ECO:0000256" key="3">
    <source>
        <dbReference type="ARBA" id="ARBA00004760"/>
    </source>
</evidence>
<keyword evidence="9 17" id="KW-0378">Hydrolase</keyword>
<keyword evidence="11 17" id="KW-0443">Lipid metabolism</keyword>
<dbReference type="STRING" id="2018661.A0A2A2JUI2"/>
<dbReference type="InterPro" id="IPR016699">
    <property type="entry name" value="Acid_ceramidase-like"/>
</dbReference>
<dbReference type="GO" id="GO:0006631">
    <property type="term" value="P:fatty acid metabolic process"/>
    <property type="evidence" value="ECO:0007669"/>
    <property type="project" value="InterPro"/>
</dbReference>
<evidence type="ECO:0000256" key="4">
    <source>
        <dbReference type="ARBA" id="ARBA00004991"/>
    </source>
</evidence>
<gene>
    <name evidence="22" type="ORF">WR25_13043</name>
</gene>
<dbReference type="GO" id="GO:0005764">
    <property type="term" value="C:lysosome"/>
    <property type="evidence" value="ECO:0007669"/>
    <property type="project" value="UniProtKB-SubCell"/>
</dbReference>
<evidence type="ECO:0000256" key="7">
    <source>
        <dbReference type="ARBA" id="ARBA00022525"/>
    </source>
</evidence>
<dbReference type="PANTHER" id="PTHR28583">
    <property type="entry name" value="ACID AMIDASE"/>
    <property type="match status" value="1"/>
</dbReference>
<protein>
    <recommendedName>
        <fullName evidence="16">Acid ceramidase</fullName>
        <ecNumber evidence="6">3.5.1.23</ecNumber>
    </recommendedName>
</protein>
<keyword evidence="14" id="KW-0325">Glycoprotein</keyword>
<evidence type="ECO:0000256" key="15">
    <source>
        <dbReference type="ARBA" id="ARBA00023228"/>
    </source>
</evidence>
<dbReference type="AlphaFoldDB" id="A0A2A2JUI2"/>
<evidence type="ECO:0000256" key="9">
    <source>
        <dbReference type="ARBA" id="ARBA00022801"/>
    </source>
</evidence>
<dbReference type="EC" id="3.5.1.23" evidence="6"/>
<dbReference type="FunFam" id="3.60.60.10:FF:000006">
    <property type="entry name" value="N-acylethanolamine-hydrolyzing acid amidase"/>
    <property type="match status" value="1"/>
</dbReference>
<evidence type="ECO:0000256" key="19">
    <source>
        <dbReference type="SAM" id="SignalP"/>
    </source>
</evidence>
<evidence type="ECO:0000256" key="8">
    <source>
        <dbReference type="ARBA" id="ARBA00022729"/>
    </source>
</evidence>
<comment type="pathway">
    <text evidence="4">Sphingolipid metabolism.</text>
</comment>
<dbReference type="GO" id="GO:0006665">
    <property type="term" value="P:sphingolipid metabolic process"/>
    <property type="evidence" value="ECO:0007669"/>
    <property type="project" value="UniProtKB-KW"/>
</dbReference>
<evidence type="ECO:0000256" key="17">
    <source>
        <dbReference type="PIRNR" id="PIRNR017632"/>
    </source>
</evidence>
<name>A0A2A2JUI2_9BILA</name>
<keyword evidence="15" id="KW-0458">Lysosome</keyword>
<evidence type="ECO:0000259" key="21">
    <source>
        <dbReference type="Pfam" id="PF15508"/>
    </source>
</evidence>
<evidence type="ECO:0000256" key="5">
    <source>
        <dbReference type="ARBA" id="ARBA00005730"/>
    </source>
</evidence>
<dbReference type="Pfam" id="PF02275">
    <property type="entry name" value="CBAH"/>
    <property type="match status" value="1"/>
</dbReference>
<keyword evidence="8 19" id="KW-0732">Signal</keyword>
<keyword evidence="23" id="KW-1185">Reference proteome</keyword>
<evidence type="ECO:0000256" key="6">
    <source>
        <dbReference type="ARBA" id="ARBA00011891"/>
    </source>
</evidence>
<keyword evidence="12" id="KW-0865">Zymogen</keyword>
<organism evidence="22 23">
    <name type="scientific">Diploscapter pachys</name>
    <dbReference type="NCBI Taxonomy" id="2018661"/>
    <lineage>
        <taxon>Eukaryota</taxon>
        <taxon>Metazoa</taxon>
        <taxon>Ecdysozoa</taxon>
        <taxon>Nematoda</taxon>
        <taxon>Chromadorea</taxon>
        <taxon>Rhabditida</taxon>
        <taxon>Rhabditina</taxon>
        <taxon>Rhabditomorpha</taxon>
        <taxon>Rhabditoidea</taxon>
        <taxon>Rhabditidae</taxon>
        <taxon>Diploscapter</taxon>
    </lineage>
</organism>
<keyword evidence="7" id="KW-0964">Secreted</keyword>
<evidence type="ECO:0000256" key="1">
    <source>
        <dbReference type="ARBA" id="ARBA00004371"/>
    </source>
</evidence>